<dbReference type="EMBL" id="JANUXY010000007">
    <property type="protein sequence ID" value="MCS4486850.1"/>
    <property type="molecule type" value="Genomic_DNA"/>
</dbReference>
<gene>
    <name evidence="2" type="ORF">NXS11_08060</name>
</gene>
<protein>
    <submittedName>
        <fullName evidence="2">ATP-binding protein</fullName>
    </submittedName>
</protein>
<dbReference type="RefSeq" id="WP_259200407.1">
    <property type="nucleotide sequence ID" value="NZ_JANUXY010000007.1"/>
</dbReference>
<name>A0ABT2F311_9STAP</name>
<accession>A0ABT2F311</accession>
<dbReference type="InterPro" id="IPR027417">
    <property type="entry name" value="P-loop_NTPase"/>
</dbReference>
<evidence type="ECO:0000313" key="3">
    <source>
        <dbReference type="Proteomes" id="UP001205609"/>
    </source>
</evidence>
<proteinExistence type="predicted"/>
<dbReference type="Proteomes" id="UP001205609">
    <property type="component" value="Unassembled WGS sequence"/>
</dbReference>
<comment type="caution">
    <text evidence="2">The sequence shown here is derived from an EMBL/GenBank/DDBJ whole genome shotgun (WGS) entry which is preliminary data.</text>
</comment>
<keyword evidence="2" id="KW-0547">Nucleotide-binding</keyword>
<evidence type="ECO:0000259" key="1">
    <source>
        <dbReference type="SMART" id="SM00382"/>
    </source>
</evidence>
<reference evidence="2 3" key="1">
    <citation type="journal article" date="2023" name="Int. J. Syst. Evol. Microbiol.">
        <title>Streptococcus sciuri sp. nov., Staphylococcus marylandisciuri sp. nov. and Staphylococcus americanisciuri sp. nov., isolated from faeces of eastern grey squirrel (Sciurus carolinensis).</title>
        <authorList>
            <person name="Volokhov D.V."/>
            <person name="Zagorodnyaya T.A."/>
            <person name="Furtak V.A."/>
            <person name="Nattanmai G."/>
            <person name="Randall L."/>
            <person name="Jose S."/>
            <person name="Gao Y."/>
            <person name="Eisenberg T."/>
            <person name="Delmonte P."/>
            <person name="Blom J."/>
            <person name="Mitchell K.K."/>
        </authorList>
    </citation>
    <scope>NUCLEOTIDE SEQUENCE [LARGE SCALE GENOMIC DNA]</scope>
    <source>
        <strain evidence="2 3">GRT3</strain>
    </source>
</reference>
<organism evidence="2 3">
    <name type="scientific">Staphylococcus americanisciuri</name>
    <dbReference type="NCBI Taxonomy" id="2973940"/>
    <lineage>
        <taxon>Bacteria</taxon>
        <taxon>Bacillati</taxon>
        <taxon>Bacillota</taxon>
        <taxon>Bacilli</taxon>
        <taxon>Bacillales</taxon>
        <taxon>Staphylococcaceae</taxon>
        <taxon>Staphylococcus</taxon>
    </lineage>
</organism>
<dbReference type="SMART" id="SM00382">
    <property type="entry name" value="AAA"/>
    <property type="match status" value="1"/>
</dbReference>
<dbReference type="Pfam" id="PF13304">
    <property type="entry name" value="AAA_21"/>
    <property type="match status" value="1"/>
</dbReference>
<dbReference type="Gene3D" id="3.40.50.300">
    <property type="entry name" value="P-loop containing nucleotide triphosphate hydrolases"/>
    <property type="match status" value="1"/>
</dbReference>
<dbReference type="PANTHER" id="PTHR43581">
    <property type="entry name" value="ATP/GTP PHOSPHATASE"/>
    <property type="match status" value="1"/>
</dbReference>
<dbReference type="PANTHER" id="PTHR43581:SF2">
    <property type="entry name" value="EXCINUCLEASE ATPASE SUBUNIT"/>
    <property type="match status" value="1"/>
</dbReference>
<dbReference type="SUPFAM" id="SSF52540">
    <property type="entry name" value="P-loop containing nucleoside triphosphate hydrolases"/>
    <property type="match status" value="1"/>
</dbReference>
<sequence length="400" mass="46202">MKALRIIVNGLSNFENEELKVDFIASKKVSAYETNATVTHLFNSIYKQNSISFVGINASGKTTTLAIIESLLSIYIDNDSILFHTNLSKNFSDQLNVKMYLYDEKENDIYLIQSTIMKENKEDANSKLYFYDEDLYLRKVSRRVNKKNIFNDELYDHIQNRSVLNNSYLKDEDSIFSAVLNEKENRSGKVFELINLTDTNVFAYYLNNLTNESFIRYLDPSVEIFRIKDEEKYHFKKHTLPKFEIKFKNSDVIHTSGIADLGDILSSGTIKGLNIFANIVTVLSRGGYLIIDEIENHLNKRIVASILEFFLSDINNNEATLLFSTHYVEILDGIDRSDSIYVLNKEEAIKVKKLSDRLGEYDRSDKKKSEIFLSGVVDTVPDYKSYQNIKKDISHYLRGN</sequence>
<keyword evidence="2" id="KW-0067">ATP-binding</keyword>
<dbReference type="InterPro" id="IPR003593">
    <property type="entry name" value="AAA+_ATPase"/>
</dbReference>
<dbReference type="InterPro" id="IPR003959">
    <property type="entry name" value="ATPase_AAA_core"/>
</dbReference>
<dbReference type="InterPro" id="IPR051396">
    <property type="entry name" value="Bact_Antivir_Def_Nuclease"/>
</dbReference>
<keyword evidence="3" id="KW-1185">Reference proteome</keyword>
<evidence type="ECO:0000313" key="2">
    <source>
        <dbReference type="EMBL" id="MCS4486850.1"/>
    </source>
</evidence>
<feature type="domain" description="AAA+ ATPase" evidence="1">
    <location>
        <begin position="47"/>
        <end position="346"/>
    </location>
</feature>
<dbReference type="GO" id="GO:0005524">
    <property type="term" value="F:ATP binding"/>
    <property type="evidence" value="ECO:0007669"/>
    <property type="project" value="UniProtKB-KW"/>
</dbReference>